<evidence type="ECO:0000256" key="1">
    <source>
        <dbReference type="SAM" id="MobiDB-lite"/>
    </source>
</evidence>
<dbReference type="Proteomes" id="UP001197626">
    <property type="component" value="Chromosome"/>
</dbReference>
<gene>
    <name evidence="2" type="ORF">LN051_05560</name>
</gene>
<feature type="compositionally biased region" description="Basic and acidic residues" evidence="1">
    <location>
        <begin position="44"/>
        <end position="60"/>
    </location>
</feature>
<evidence type="ECO:0008006" key="4">
    <source>
        <dbReference type="Google" id="ProtNLM"/>
    </source>
</evidence>
<feature type="region of interest" description="Disordered" evidence="1">
    <location>
        <begin position="23"/>
        <end position="104"/>
    </location>
</feature>
<organism evidence="2 3">
    <name type="scientific">Staphylococcus ratti</name>
    <dbReference type="NCBI Taxonomy" id="2892440"/>
    <lineage>
        <taxon>Bacteria</taxon>
        <taxon>Bacillati</taxon>
        <taxon>Bacillota</taxon>
        <taxon>Bacilli</taxon>
        <taxon>Bacillales</taxon>
        <taxon>Staphylococcaceae</taxon>
        <taxon>Staphylococcus</taxon>
    </lineage>
</organism>
<name>A0ABY3PFG8_9STAP</name>
<keyword evidence="3" id="KW-1185">Reference proteome</keyword>
<proteinExistence type="predicted"/>
<dbReference type="EMBL" id="CP086654">
    <property type="protein sequence ID" value="UEX91083.1"/>
    <property type="molecule type" value="Genomic_DNA"/>
</dbReference>
<sequence length="200" mass="23122">MSIGMIIFVITIVISIISAINDKSHEKRKQSPQQPPKSDQPKSFMEKVEKTLKDLEKEFDTESNEDTASPKEEQPKPKPQKTAKKESKPTASQSERVNHSQKEQQNIEKELLTMLKGDIDSLNDSLNRERQKHIERIERRARDIIDDKYLSPRTKRIKLKQLLTNSKQAQTDKGDLTFSDNEVVNGIIWSEVIDKRKQLS</sequence>
<protein>
    <recommendedName>
        <fullName evidence="4">Staphylococcal protein</fullName>
    </recommendedName>
</protein>
<reference evidence="2 3" key="1">
    <citation type="journal article" date="2022" name="Pathogens">
        <title>Staphylococcus ratti sp. nov. Isolated from a Lab Rat.</title>
        <authorList>
            <person name="Kovarovic V."/>
            <person name="Sedlacek I."/>
            <person name="Petras P."/>
            <person name="Kralova S."/>
            <person name="Maslanova I."/>
            <person name="Svec P."/>
            <person name="Neumann-Schaal M."/>
            <person name="Botka T."/>
            <person name="Gelbicova T."/>
            <person name="Stankova E."/>
            <person name="Doskar J."/>
            <person name="Pantucek R."/>
        </authorList>
    </citation>
    <scope>NUCLEOTIDE SEQUENCE [LARGE SCALE GENOMIC DNA]</scope>
    <source>
        <strain evidence="2 3">CCM 9025</strain>
    </source>
</reference>
<evidence type="ECO:0000313" key="3">
    <source>
        <dbReference type="Proteomes" id="UP001197626"/>
    </source>
</evidence>
<dbReference type="RefSeq" id="WP_229293561.1">
    <property type="nucleotide sequence ID" value="NZ_CP086654.1"/>
</dbReference>
<evidence type="ECO:0000313" key="2">
    <source>
        <dbReference type="EMBL" id="UEX91083.1"/>
    </source>
</evidence>
<accession>A0ABY3PFG8</accession>